<sequence length="73" mass="8275">MFKNNSKRLLVLVWAARGLAGSKRDLPSASTQANRTSECISLHWLAFEALRPFGRQLGFIWPQPIIRLVLRVA</sequence>
<organism evidence="2 3">
    <name type="scientific">Tropilaelaps mercedesae</name>
    <dbReference type="NCBI Taxonomy" id="418985"/>
    <lineage>
        <taxon>Eukaryota</taxon>
        <taxon>Metazoa</taxon>
        <taxon>Ecdysozoa</taxon>
        <taxon>Arthropoda</taxon>
        <taxon>Chelicerata</taxon>
        <taxon>Arachnida</taxon>
        <taxon>Acari</taxon>
        <taxon>Parasitiformes</taxon>
        <taxon>Mesostigmata</taxon>
        <taxon>Gamasina</taxon>
        <taxon>Dermanyssoidea</taxon>
        <taxon>Laelapidae</taxon>
        <taxon>Tropilaelaps</taxon>
    </lineage>
</organism>
<protein>
    <recommendedName>
        <fullName evidence="4">Secreted protein</fullName>
    </recommendedName>
</protein>
<proteinExistence type="predicted"/>
<evidence type="ECO:0000313" key="2">
    <source>
        <dbReference type="EMBL" id="OQR67480.1"/>
    </source>
</evidence>
<dbReference type="EMBL" id="MNPL01028712">
    <property type="protein sequence ID" value="OQR67480.1"/>
    <property type="molecule type" value="Genomic_DNA"/>
</dbReference>
<feature type="chain" id="PRO_5013297532" description="Secreted protein" evidence="1">
    <location>
        <begin position="22"/>
        <end position="73"/>
    </location>
</feature>
<name>A0A1V9X1L0_9ACAR</name>
<keyword evidence="3" id="KW-1185">Reference proteome</keyword>
<reference evidence="2 3" key="1">
    <citation type="journal article" date="2017" name="Gigascience">
        <title>Draft genome of the honey bee ectoparasitic mite, Tropilaelaps mercedesae, is shaped by the parasitic life history.</title>
        <authorList>
            <person name="Dong X."/>
            <person name="Armstrong S.D."/>
            <person name="Xia D."/>
            <person name="Makepeace B.L."/>
            <person name="Darby A.C."/>
            <person name="Kadowaki T."/>
        </authorList>
    </citation>
    <scope>NUCLEOTIDE SEQUENCE [LARGE SCALE GENOMIC DNA]</scope>
    <source>
        <strain evidence="2">Wuxi-XJTLU</strain>
    </source>
</reference>
<dbReference type="AlphaFoldDB" id="A0A1V9X1L0"/>
<dbReference type="InParanoid" id="A0A1V9X1L0"/>
<evidence type="ECO:0008006" key="4">
    <source>
        <dbReference type="Google" id="ProtNLM"/>
    </source>
</evidence>
<dbReference type="Proteomes" id="UP000192247">
    <property type="component" value="Unassembled WGS sequence"/>
</dbReference>
<comment type="caution">
    <text evidence="2">The sequence shown here is derived from an EMBL/GenBank/DDBJ whole genome shotgun (WGS) entry which is preliminary data.</text>
</comment>
<gene>
    <name evidence="2" type="ORF">BIW11_13500</name>
</gene>
<accession>A0A1V9X1L0</accession>
<keyword evidence="1" id="KW-0732">Signal</keyword>
<evidence type="ECO:0000313" key="3">
    <source>
        <dbReference type="Proteomes" id="UP000192247"/>
    </source>
</evidence>
<feature type="signal peptide" evidence="1">
    <location>
        <begin position="1"/>
        <end position="21"/>
    </location>
</feature>
<evidence type="ECO:0000256" key="1">
    <source>
        <dbReference type="SAM" id="SignalP"/>
    </source>
</evidence>